<protein>
    <submittedName>
        <fullName evidence="1">Siderophore-interacting protein</fullName>
    </submittedName>
</protein>
<organism evidence="1 2">
    <name type="scientific">Antarcticirhabdus aurantiaca</name>
    <dbReference type="NCBI Taxonomy" id="2606717"/>
    <lineage>
        <taxon>Bacteria</taxon>
        <taxon>Pseudomonadati</taxon>
        <taxon>Pseudomonadota</taxon>
        <taxon>Alphaproteobacteria</taxon>
        <taxon>Hyphomicrobiales</taxon>
        <taxon>Aurantimonadaceae</taxon>
        <taxon>Antarcticirhabdus</taxon>
    </lineage>
</organism>
<gene>
    <name evidence="1" type="ORF">OXU80_00400</name>
</gene>
<dbReference type="Proteomes" id="UP001163223">
    <property type="component" value="Chromosome"/>
</dbReference>
<accession>A0ACD4NPX4</accession>
<sequence>MSAFPLTASAEIRVPGSWQLLERVCEHYAEHGDASFADGIGRIDVPYGSARLIVSGPDAISVTVDGCDPIGLSYMKLGVAEHLAEMAEGPVEPFAWNGDGTDVRLPPFLREMRVVSTTRLTPHMQRVRLAGEDLGRYASDGLHIRLVWPPKGRAPVWPTLGEDGRMVWPQGPDRPEARVYTIRRIDVAAGWVDIDIVLHPGLDTPGSLFAEDARPGDPVGMMGPGGGMEPDAASLVLLGDDTALPAVARIVESLKPGTHAVVFLEVDGPADELPIAVPEGAEAQVVWLHRNGAPAGTAGLLSQAVRGLDWAAMPADTFVWAGCEFADFREIRKFLRKERRLRKDRHLVVSYWRRGLAGDEAHAPAGEE</sequence>
<keyword evidence="2" id="KW-1185">Reference proteome</keyword>
<evidence type="ECO:0000313" key="1">
    <source>
        <dbReference type="EMBL" id="WAJ28751.1"/>
    </source>
</evidence>
<proteinExistence type="predicted"/>
<name>A0ACD4NPX4_9HYPH</name>
<evidence type="ECO:0000313" key="2">
    <source>
        <dbReference type="Proteomes" id="UP001163223"/>
    </source>
</evidence>
<reference evidence="1" key="1">
    <citation type="submission" date="2022-11" db="EMBL/GenBank/DDBJ databases">
        <title>beta-Carotene-producing bacterium, Jeongeuplla avenae sp. nov., alleviates the salt stress of Arabidopsis seedlings.</title>
        <authorList>
            <person name="Jiang L."/>
            <person name="Lee J."/>
        </authorList>
    </citation>
    <scope>NUCLEOTIDE SEQUENCE</scope>
    <source>
        <strain evidence="1">DY_R2A_6</strain>
    </source>
</reference>
<dbReference type="EMBL" id="CP113520">
    <property type="protein sequence ID" value="WAJ28751.1"/>
    <property type="molecule type" value="Genomic_DNA"/>
</dbReference>